<dbReference type="PANTHER" id="PTHR34043:SF3">
    <property type="entry name" value="ALPHA_BETA-HYDROLASES SUPERFAMILY PROTEIN"/>
    <property type="match status" value="1"/>
</dbReference>
<evidence type="ECO:0000256" key="2">
    <source>
        <dbReference type="ARBA" id="ARBA00022525"/>
    </source>
</evidence>
<dbReference type="VEuPathDB" id="FungiDB:KRP22_2534"/>
<protein>
    <recommendedName>
        <fullName evidence="6">Lipase-like C-terminal domain-containing protein</fullName>
    </recommendedName>
</protein>
<keyword evidence="4" id="KW-0378">Hydrolase</keyword>
<evidence type="ECO:0000313" key="8">
    <source>
        <dbReference type="Proteomes" id="UP000005238"/>
    </source>
</evidence>
<dbReference type="Proteomes" id="UP000005238">
    <property type="component" value="Unassembled WGS sequence"/>
</dbReference>
<dbReference type="VEuPathDB" id="FungiDB:KRP23_4226"/>
<dbReference type="GO" id="GO:0005576">
    <property type="term" value="C:extracellular region"/>
    <property type="evidence" value="ECO:0007669"/>
    <property type="project" value="UniProtKB-SubCell"/>
</dbReference>
<dbReference type="Pfam" id="PF24708">
    <property type="entry name" value="Lip_C"/>
    <property type="match status" value="1"/>
</dbReference>
<proteinExistence type="predicted"/>
<dbReference type="GO" id="GO:0016787">
    <property type="term" value="F:hydrolase activity"/>
    <property type="evidence" value="ECO:0007669"/>
    <property type="project" value="UniProtKB-KW"/>
</dbReference>
<sequence>NSYPIVLVHGFGGWGRDEFFGFKYWGGLQGDFQEDLEKQGYSVYTASIGPFSSNWDRACELYAQIKGGLVDYGEKHSAAHGHARYGRNYTALYPPWGEVNEDGSVNKIHLVGHSMGGQTVRMLAHMLEKGTTGAPDEELATSHPLFEGGKSWVLSVTTIASPNQGTTLGDGFSVIGDGMKDAIAGVLSIAGIGGDTSKAIFDAQLDQWNISARVDGETISEYFERVFSSKLFDPSFKDTCLWSLSHAGAMEENSWVSTLEDVYYYSYATVATFSAVNFKLKKIALPNPLTMNPAFDALAVFIGSRYAPDTLHLTTDWQANDGVVNTISMSHDGLGELLTFTGTSEIGKWHQMEQLTGLDHMDITGFSLFREITDIYVSLAKLLASLP</sequence>
<dbReference type="InterPro" id="IPR056304">
    <property type="entry name" value="Lip-like_C"/>
</dbReference>
<evidence type="ECO:0000256" key="1">
    <source>
        <dbReference type="ARBA" id="ARBA00004613"/>
    </source>
</evidence>
<keyword evidence="3" id="KW-0732">Signal</keyword>
<dbReference type="InterPro" id="IPR029058">
    <property type="entry name" value="AB_hydrolase_fold"/>
</dbReference>
<dbReference type="AlphaFoldDB" id="H3G6P8"/>
<dbReference type="InParanoid" id="H3G6P8"/>
<dbReference type="OMA" id="RNGIEQM"/>
<evidence type="ECO:0000259" key="6">
    <source>
        <dbReference type="Pfam" id="PF24708"/>
    </source>
</evidence>
<comment type="subcellular location">
    <subcellularLocation>
        <location evidence="1">Secreted</location>
    </subcellularLocation>
</comment>
<dbReference type="EnsemblProtists" id="Phyra47199">
    <property type="protein sequence ID" value="Phyra47199"/>
    <property type="gene ID" value="Phyra47199"/>
</dbReference>
<reference evidence="8" key="1">
    <citation type="journal article" date="2006" name="Science">
        <title>Phytophthora genome sequences uncover evolutionary origins and mechanisms of pathogenesis.</title>
        <authorList>
            <person name="Tyler B.M."/>
            <person name="Tripathy S."/>
            <person name="Zhang X."/>
            <person name="Dehal P."/>
            <person name="Jiang R.H."/>
            <person name="Aerts A."/>
            <person name="Arredondo F.D."/>
            <person name="Baxter L."/>
            <person name="Bensasson D."/>
            <person name="Beynon J.L."/>
            <person name="Chapman J."/>
            <person name="Damasceno C.M."/>
            <person name="Dorrance A.E."/>
            <person name="Dou D."/>
            <person name="Dickerman A.W."/>
            <person name="Dubchak I.L."/>
            <person name="Garbelotto M."/>
            <person name="Gijzen M."/>
            <person name="Gordon S.G."/>
            <person name="Govers F."/>
            <person name="Grunwald N.J."/>
            <person name="Huang W."/>
            <person name="Ivors K.L."/>
            <person name="Jones R.W."/>
            <person name="Kamoun S."/>
            <person name="Krampis K."/>
            <person name="Lamour K.H."/>
            <person name="Lee M.K."/>
            <person name="McDonald W.H."/>
            <person name="Medina M."/>
            <person name="Meijer H.J."/>
            <person name="Nordberg E.K."/>
            <person name="Maclean D.J."/>
            <person name="Ospina-Giraldo M.D."/>
            <person name="Morris P.F."/>
            <person name="Phuntumart V."/>
            <person name="Putnam N.H."/>
            <person name="Rash S."/>
            <person name="Rose J.K."/>
            <person name="Sakihama Y."/>
            <person name="Salamov A.A."/>
            <person name="Savidor A."/>
            <person name="Scheuring C.F."/>
            <person name="Smith B.M."/>
            <person name="Sobral B.W."/>
            <person name="Terry A."/>
            <person name="Torto-Alalibo T.A."/>
            <person name="Win J."/>
            <person name="Xu Z."/>
            <person name="Zhang H."/>
            <person name="Grigoriev I.V."/>
            <person name="Rokhsar D.S."/>
            <person name="Boore J.L."/>
        </authorList>
    </citation>
    <scope>NUCLEOTIDE SEQUENCE [LARGE SCALE GENOMIC DNA]</scope>
    <source>
        <strain evidence="8">Pr102</strain>
    </source>
</reference>
<feature type="domain" description="Lipase-like C-terminal" evidence="6">
    <location>
        <begin position="1"/>
        <end position="366"/>
    </location>
</feature>
<evidence type="ECO:0000313" key="7">
    <source>
        <dbReference type="EnsemblProtists" id="Phyra47199"/>
    </source>
</evidence>
<evidence type="ECO:0000256" key="3">
    <source>
        <dbReference type="ARBA" id="ARBA00022729"/>
    </source>
</evidence>
<keyword evidence="5" id="KW-0443">Lipid metabolism</keyword>
<dbReference type="EMBL" id="DS566028">
    <property type="status" value="NOT_ANNOTATED_CDS"/>
    <property type="molecule type" value="Genomic_DNA"/>
</dbReference>
<dbReference type="GO" id="GO:0006629">
    <property type="term" value="P:lipid metabolic process"/>
    <property type="evidence" value="ECO:0007669"/>
    <property type="project" value="UniProtKB-KW"/>
</dbReference>
<dbReference type="SUPFAM" id="SSF53474">
    <property type="entry name" value="alpha/beta-Hydrolases"/>
    <property type="match status" value="1"/>
</dbReference>
<dbReference type="STRING" id="164328.H3G6P8"/>
<name>H3G6P8_PHYRM</name>
<reference evidence="7" key="2">
    <citation type="submission" date="2015-06" db="UniProtKB">
        <authorList>
            <consortium name="EnsemblProtists"/>
        </authorList>
    </citation>
    <scope>IDENTIFICATION</scope>
    <source>
        <strain evidence="7">Pr102</strain>
    </source>
</reference>
<dbReference type="Gene3D" id="3.40.50.1820">
    <property type="entry name" value="alpha/beta hydrolase"/>
    <property type="match status" value="1"/>
</dbReference>
<evidence type="ECO:0000256" key="5">
    <source>
        <dbReference type="ARBA" id="ARBA00023098"/>
    </source>
</evidence>
<keyword evidence="8" id="KW-1185">Reference proteome</keyword>
<evidence type="ECO:0000256" key="4">
    <source>
        <dbReference type="ARBA" id="ARBA00022801"/>
    </source>
</evidence>
<dbReference type="eggNOG" id="ENOG502RZHX">
    <property type="taxonomic scope" value="Eukaryota"/>
</dbReference>
<accession>H3G6P8</accession>
<dbReference type="HOGENOM" id="CLU_023555_4_1_1"/>
<organism evidence="7 8">
    <name type="scientific">Phytophthora ramorum</name>
    <name type="common">Sudden oak death agent</name>
    <dbReference type="NCBI Taxonomy" id="164328"/>
    <lineage>
        <taxon>Eukaryota</taxon>
        <taxon>Sar</taxon>
        <taxon>Stramenopiles</taxon>
        <taxon>Oomycota</taxon>
        <taxon>Peronosporomycetes</taxon>
        <taxon>Peronosporales</taxon>
        <taxon>Peronosporaceae</taxon>
        <taxon>Phytophthora</taxon>
    </lineage>
</organism>
<keyword evidence="2" id="KW-0964">Secreted</keyword>
<dbReference type="PANTHER" id="PTHR34043">
    <property type="entry name" value="ALPHA/BETA-HYDROLASES SUPERFAMILY PROTEIN"/>
    <property type="match status" value="1"/>
</dbReference>